<gene>
    <name evidence="6" type="ORF">GRF29_1536g1214701</name>
</gene>
<evidence type="ECO:0000256" key="1">
    <source>
        <dbReference type="ARBA" id="ARBA00006278"/>
    </source>
</evidence>
<evidence type="ECO:0000256" key="3">
    <source>
        <dbReference type="ARBA" id="ARBA00023002"/>
    </source>
</evidence>
<dbReference type="InterPro" id="IPR039261">
    <property type="entry name" value="FNR_nucleotide-bd"/>
</dbReference>
<proteinExistence type="inferred from homology"/>
<dbReference type="GO" id="GO:0005886">
    <property type="term" value="C:plasma membrane"/>
    <property type="evidence" value="ECO:0007669"/>
    <property type="project" value="TreeGrafter"/>
</dbReference>
<protein>
    <recommendedName>
        <fullName evidence="5">FAD-binding FR-type domain-containing protein</fullName>
    </recommendedName>
</protein>
<feature type="compositionally biased region" description="Basic and acidic residues" evidence="4">
    <location>
        <begin position="363"/>
        <end position="372"/>
    </location>
</feature>
<dbReference type="Pfam" id="PF08030">
    <property type="entry name" value="NAD_binding_6"/>
    <property type="match status" value="1"/>
</dbReference>
<evidence type="ECO:0000256" key="4">
    <source>
        <dbReference type="SAM" id="MobiDB-lite"/>
    </source>
</evidence>
<dbReference type="CDD" id="cd06186">
    <property type="entry name" value="NOX_Duox_like_FAD_NADP"/>
    <property type="match status" value="1"/>
</dbReference>
<evidence type="ECO:0000256" key="2">
    <source>
        <dbReference type="ARBA" id="ARBA00022448"/>
    </source>
</evidence>
<dbReference type="InterPro" id="IPR017927">
    <property type="entry name" value="FAD-bd_FR_type"/>
</dbReference>
<dbReference type="PANTHER" id="PTHR32361:SF9">
    <property type="entry name" value="FERRIC REDUCTASE TRANSMEMBRANE COMPONENT 3-RELATED"/>
    <property type="match status" value="1"/>
</dbReference>
<dbReference type="PROSITE" id="PS51384">
    <property type="entry name" value="FAD_FR"/>
    <property type="match status" value="1"/>
</dbReference>
<dbReference type="SUPFAM" id="SSF52343">
    <property type="entry name" value="Ferredoxin reductase-like, C-terminal NADP-linked domain"/>
    <property type="match status" value="1"/>
</dbReference>
<evidence type="ECO:0000313" key="7">
    <source>
        <dbReference type="Proteomes" id="UP001280581"/>
    </source>
</evidence>
<evidence type="ECO:0000259" key="5">
    <source>
        <dbReference type="PROSITE" id="PS51384"/>
    </source>
</evidence>
<dbReference type="GO" id="GO:0000293">
    <property type="term" value="F:ferric-chelate reductase activity"/>
    <property type="evidence" value="ECO:0007669"/>
    <property type="project" value="TreeGrafter"/>
</dbReference>
<dbReference type="PANTHER" id="PTHR32361">
    <property type="entry name" value="FERRIC/CUPRIC REDUCTASE TRANSMEMBRANE COMPONENT"/>
    <property type="match status" value="1"/>
</dbReference>
<dbReference type="InterPro" id="IPR051410">
    <property type="entry name" value="Ferric/Cupric_Reductase"/>
</dbReference>
<feature type="compositionally biased region" description="Acidic residues" evidence="4">
    <location>
        <begin position="345"/>
        <end position="355"/>
    </location>
</feature>
<feature type="region of interest" description="Disordered" evidence="4">
    <location>
        <begin position="300"/>
        <end position="378"/>
    </location>
</feature>
<feature type="domain" description="FAD-binding FR-type" evidence="5">
    <location>
        <begin position="50"/>
        <end position="187"/>
    </location>
</feature>
<keyword evidence="2" id="KW-0813">Transport</keyword>
<comment type="caution">
    <text evidence="6">The sequence shown here is derived from an EMBL/GenBank/DDBJ whole genome shotgun (WGS) entry which is preliminary data.</text>
</comment>
<comment type="similarity">
    <text evidence="1">Belongs to the ferric reductase (FRE) family.</text>
</comment>
<keyword evidence="7" id="KW-1185">Reference proteome</keyword>
<dbReference type="InterPro" id="IPR013121">
    <property type="entry name" value="Fe_red_NAD-bd_6"/>
</dbReference>
<dbReference type="Gene3D" id="3.40.50.80">
    <property type="entry name" value="Nucleotide-binding domain of ferredoxin-NADP reductase (FNR) module"/>
    <property type="match status" value="1"/>
</dbReference>
<dbReference type="EMBL" id="WVTA01000021">
    <property type="protein sequence ID" value="KAK3197270.1"/>
    <property type="molecule type" value="Genomic_DNA"/>
</dbReference>
<dbReference type="Proteomes" id="UP001280581">
    <property type="component" value="Unassembled WGS sequence"/>
</dbReference>
<accession>A0AAN6LNP2</accession>
<name>A0AAN6LNP2_9PLEO</name>
<evidence type="ECO:0000313" key="6">
    <source>
        <dbReference type="EMBL" id="KAK3197270.1"/>
    </source>
</evidence>
<dbReference type="GO" id="GO:0006826">
    <property type="term" value="P:iron ion transport"/>
    <property type="evidence" value="ECO:0007669"/>
    <property type="project" value="TreeGrafter"/>
</dbReference>
<reference evidence="6 7" key="1">
    <citation type="submission" date="2021-02" db="EMBL/GenBank/DDBJ databases">
        <title>Genome assembly of Pseudopithomyces chartarum.</title>
        <authorList>
            <person name="Jauregui R."/>
            <person name="Singh J."/>
            <person name="Voisey C."/>
        </authorList>
    </citation>
    <scope>NUCLEOTIDE SEQUENCE [LARGE SCALE GENOMIC DNA]</scope>
    <source>
        <strain evidence="6 7">AGR01</strain>
    </source>
</reference>
<dbReference type="GO" id="GO:0006879">
    <property type="term" value="P:intracellular iron ion homeostasis"/>
    <property type="evidence" value="ECO:0007669"/>
    <property type="project" value="TreeGrafter"/>
</dbReference>
<sequence length="482" mass="54163">MDKSMVAGRYLWCNMTLTAMKSKGYKKLRSDDEANDGKEMHVLAMGHPVKMVWLSGLVAGEKEGLKESTTVIRIADVPFRWRPGQHVRVWIPRLGALEVHPFTPATCSGLTRQDQPDEDFEEHGLLPADTRTDADDMVLMIKAHGGLTKRLADYRDQWRSLPCPNASQPSSSLVAFLDGPYGNAPAWEQHENLVMIATSTGVSFILSVLNYLERLCVASPSRLRTQRISFVWTNRHIEPQFESAVIDQLTSNSIALRDSGIIMEAGFYTTCSKSVEQTSAIVPGSFDPFAHLRGSKRKRLTGRPPLRIRNPNQPEHWESDEELEKTYEESPYLNGDAASRSSEDTYVEEPLEEEQPCLPESDTPSKNDERSSNWRSWIPSIGEKSVTKTPEQCQCALSRYQEQKCRITPKPHFLTRHYGKRPDVSSIVPIAVPRTSLAKNMLVVCGGMKLETDARKVVTKMNMEFAMGGRETGLDIHIESIS</sequence>
<dbReference type="AlphaFoldDB" id="A0AAN6LNP2"/>
<dbReference type="GO" id="GO:0015677">
    <property type="term" value="P:copper ion import"/>
    <property type="evidence" value="ECO:0007669"/>
    <property type="project" value="TreeGrafter"/>
</dbReference>
<organism evidence="6 7">
    <name type="scientific">Pseudopithomyces chartarum</name>
    <dbReference type="NCBI Taxonomy" id="1892770"/>
    <lineage>
        <taxon>Eukaryota</taxon>
        <taxon>Fungi</taxon>
        <taxon>Dikarya</taxon>
        <taxon>Ascomycota</taxon>
        <taxon>Pezizomycotina</taxon>
        <taxon>Dothideomycetes</taxon>
        <taxon>Pleosporomycetidae</taxon>
        <taxon>Pleosporales</taxon>
        <taxon>Massarineae</taxon>
        <taxon>Didymosphaeriaceae</taxon>
        <taxon>Pseudopithomyces</taxon>
    </lineage>
</organism>
<keyword evidence="3" id="KW-0560">Oxidoreductase</keyword>